<keyword evidence="8 12" id="KW-0333">Golgi apparatus</keyword>
<keyword evidence="10" id="KW-0325">Glycoprotein</keyword>
<sequence>MKRKYLTVESFALLFVGIFCLVFLMHQDQDPDLLLFEIKEPSFGLEDFPNAQFQETKMEWVSRCKENNTVEMIVGFSSLPSHIKNFLKYRHCRNFPLIIDSPNKCGGPTKSKEVFLLFAIKSSPWNYERRAIIRQTWGSEEIYKTVKIRRIFISGTPENEKEVERINQLLKIENQTYGDILQWDFKDTFFNLTLKQLLIHQWLEINCPGANFIFNGDDDIFVNTFNVITYLRGQGDDGVDRHLFVGELITNVGPIRESGSKYYVPEQITTSKSYPRYCGGGGILMSRYTCSLIYNVSKTITLFPIDDVYLGMCLEKAGLAPASHMGMRTSGVRVPSTKLDSFDPCYFRELLMVHRFVPYEILVMWKAIQDTKLDCGQKHSVYLGI</sequence>
<evidence type="ECO:0000256" key="3">
    <source>
        <dbReference type="ARBA" id="ARBA00022676"/>
    </source>
</evidence>
<dbReference type="Pfam" id="PF01762">
    <property type="entry name" value="Galactosyl_T"/>
    <property type="match status" value="1"/>
</dbReference>
<name>A0A8T2KGZ3_9PIPI</name>
<dbReference type="GO" id="GO:0030311">
    <property type="term" value="P:poly-N-acetyllactosamine biosynthetic process"/>
    <property type="evidence" value="ECO:0007669"/>
    <property type="project" value="TreeGrafter"/>
</dbReference>
<dbReference type="InterPro" id="IPR002659">
    <property type="entry name" value="Glyco_trans_31"/>
</dbReference>
<proteinExistence type="inferred from homology"/>
<dbReference type="GO" id="GO:0008499">
    <property type="term" value="F:N-acetyl-beta-D-glucosaminide beta-(1,3)-galactosyltransferase activity"/>
    <property type="evidence" value="ECO:0007669"/>
    <property type="project" value="UniProtKB-ARBA"/>
</dbReference>
<gene>
    <name evidence="13" type="ORF">GDO86_001040</name>
</gene>
<evidence type="ECO:0000256" key="2">
    <source>
        <dbReference type="ARBA" id="ARBA00008661"/>
    </source>
</evidence>
<evidence type="ECO:0000256" key="11">
    <source>
        <dbReference type="ARBA" id="ARBA00043952"/>
    </source>
</evidence>
<dbReference type="Proteomes" id="UP000812440">
    <property type="component" value="Chromosome 1"/>
</dbReference>
<keyword evidence="3 12" id="KW-0328">Glycosyltransferase</keyword>
<protein>
    <recommendedName>
        <fullName evidence="12">Hexosyltransferase</fullName>
        <ecNumber evidence="12">2.4.1.-</ecNumber>
    </recommendedName>
</protein>
<evidence type="ECO:0000313" key="13">
    <source>
        <dbReference type="EMBL" id="KAG8454667.1"/>
    </source>
</evidence>
<dbReference type="GO" id="GO:0016266">
    <property type="term" value="P:protein O-linked glycosylation via N-acetyl-galactosamine"/>
    <property type="evidence" value="ECO:0007669"/>
    <property type="project" value="UniProtKB-ARBA"/>
</dbReference>
<comment type="subcellular location">
    <subcellularLocation>
        <location evidence="1 12">Golgi apparatus membrane</location>
        <topology evidence="1 12">Single-pass type II membrane protein</topology>
    </subcellularLocation>
</comment>
<keyword evidence="14" id="KW-1185">Reference proteome</keyword>
<comment type="similarity">
    <text evidence="2 12">Belongs to the glycosyltransferase 31 family.</text>
</comment>
<comment type="pathway">
    <text evidence="11">Protein modification.</text>
</comment>
<dbReference type="FunFam" id="3.90.550.50:FF:000009">
    <property type="entry name" value="Hexosyltransferase"/>
    <property type="match status" value="1"/>
</dbReference>
<reference evidence="13" key="1">
    <citation type="thesis" date="2020" institute="ProQuest LLC" country="789 East Eisenhower Parkway, Ann Arbor, MI, USA">
        <title>Comparative Genomics and Chromosome Evolution.</title>
        <authorList>
            <person name="Mudd A.B."/>
        </authorList>
    </citation>
    <scope>NUCLEOTIDE SEQUENCE</scope>
    <source>
        <strain evidence="13">Female2</strain>
        <tissue evidence="13">Blood</tissue>
    </source>
</reference>
<evidence type="ECO:0000256" key="5">
    <source>
        <dbReference type="ARBA" id="ARBA00022692"/>
    </source>
</evidence>
<dbReference type="Gene3D" id="3.90.550.50">
    <property type="match status" value="1"/>
</dbReference>
<accession>A0A8T2KGZ3</accession>
<evidence type="ECO:0000256" key="12">
    <source>
        <dbReference type="RuleBase" id="RU363063"/>
    </source>
</evidence>
<organism evidence="13 14">
    <name type="scientific">Hymenochirus boettgeri</name>
    <name type="common">Congo dwarf clawed frog</name>
    <dbReference type="NCBI Taxonomy" id="247094"/>
    <lineage>
        <taxon>Eukaryota</taxon>
        <taxon>Metazoa</taxon>
        <taxon>Chordata</taxon>
        <taxon>Craniata</taxon>
        <taxon>Vertebrata</taxon>
        <taxon>Euteleostomi</taxon>
        <taxon>Amphibia</taxon>
        <taxon>Batrachia</taxon>
        <taxon>Anura</taxon>
        <taxon>Pipoidea</taxon>
        <taxon>Pipidae</taxon>
        <taxon>Pipinae</taxon>
        <taxon>Hymenochirus</taxon>
    </lineage>
</organism>
<keyword evidence="4" id="KW-0808">Transferase</keyword>
<keyword evidence="6" id="KW-0735">Signal-anchor</keyword>
<evidence type="ECO:0000256" key="10">
    <source>
        <dbReference type="ARBA" id="ARBA00023180"/>
    </source>
</evidence>
<dbReference type="PANTHER" id="PTHR11214">
    <property type="entry name" value="BETA-1,3-N-ACETYLGLUCOSAMINYLTRANSFERASE"/>
    <property type="match status" value="1"/>
</dbReference>
<dbReference type="AlphaFoldDB" id="A0A8T2KGZ3"/>
<evidence type="ECO:0000313" key="14">
    <source>
        <dbReference type="Proteomes" id="UP000812440"/>
    </source>
</evidence>
<dbReference type="GO" id="GO:0000139">
    <property type="term" value="C:Golgi membrane"/>
    <property type="evidence" value="ECO:0007669"/>
    <property type="project" value="UniProtKB-SubCell"/>
</dbReference>
<evidence type="ECO:0000256" key="8">
    <source>
        <dbReference type="ARBA" id="ARBA00023034"/>
    </source>
</evidence>
<evidence type="ECO:0000256" key="6">
    <source>
        <dbReference type="ARBA" id="ARBA00022968"/>
    </source>
</evidence>
<dbReference type="EC" id="2.4.1.-" evidence="12"/>
<comment type="caution">
    <text evidence="13">The sequence shown here is derived from an EMBL/GenBank/DDBJ whole genome shotgun (WGS) entry which is preliminary data.</text>
</comment>
<evidence type="ECO:0000256" key="7">
    <source>
        <dbReference type="ARBA" id="ARBA00022989"/>
    </source>
</evidence>
<dbReference type="PANTHER" id="PTHR11214:SF377">
    <property type="entry name" value="HEXOSYLTRANSFERASE"/>
    <property type="match status" value="1"/>
</dbReference>
<keyword evidence="9" id="KW-0472">Membrane</keyword>
<keyword evidence="5" id="KW-0812">Transmembrane</keyword>
<dbReference type="EMBL" id="JAACNH010000001">
    <property type="protein sequence ID" value="KAG8454667.1"/>
    <property type="molecule type" value="Genomic_DNA"/>
</dbReference>
<evidence type="ECO:0000256" key="9">
    <source>
        <dbReference type="ARBA" id="ARBA00023136"/>
    </source>
</evidence>
<dbReference type="OrthoDB" id="2139606at2759"/>
<evidence type="ECO:0000256" key="1">
    <source>
        <dbReference type="ARBA" id="ARBA00004323"/>
    </source>
</evidence>
<evidence type="ECO:0000256" key="4">
    <source>
        <dbReference type="ARBA" id="ARBA00022679"/>
    </source>
</evidence>
<keyword evidence="7" id="KW-1133">Transmembrane helix</keyword>